<dbReference type="PANTHER" id="PTHR31367">
    <property type="entry name" value="CYTOSOLIC 5'-NUCLEOTIDASE 1 FAMILY MEMBER"/>
    <property type="match status" value="1"/>
</dbReference>
<dbReference type="GO" id="GO:0000287">
    <property type="term" value="F:magnesium ion binding"/>
    <property type="evidence" value="ECO:0007669"/>
    <property type="project" value="InterPro"/>
</dbReference>
<evidence type="ECO:0000313" key="1">
    <source>
        <dbReference type="Ensembl" id="ENSGACP00000062214.1"/>
    </source>
</evidence>
<dbReference type="PANTHER" id="PTHR31367:SF3">
    <property type="entry name" value="CYTOSOLIC 5'-NUCLEOTIDASE 1A"/>
    <property type="match status" value="1"/>
</dbReference>
<dbReference type="Proteomes" id="UP000007635">
    <property type="component" value="Chromosome XIX"/>
</dbReference>
<organism evidence="1 2">
    <name type="scientific">Gasterosteus aculeatus aculeatus</name>
    <name type="common">three-spined stickleback</name>
    <dbReference type="NCBI Taxonomy" id="481459"/>
    <lineage>
        <taxon>Eukaryota</taxon>
        <taxon>Metazoa</taxon>
        <taxon>Chordata</taxon>
        <taxon>Craniata</taxon>
        <taxon>Vertebrata</taxon>
        <taxon>Euteleostomi</taxon>
        <taxon>Actinopterygii</taxon>
        <taxon>Neopterygii</taxon>
        <taxon>Teleostei</taxon>
        <taxon>Neoteleostei</taxon>
        <taxon>Acanthomorphata</taxon>
        <taxon>Eupercaria</taxon>
        <taxon>Perciformes</taxon>
        <taxon>Cottioidei</taxon>
        <taxon>Gasterosteales</taxon>
        <taxon>Gasterosteidae</taxon>
        <taxon>Gasterosteus</taxon>
    </lineage>
</organism>
<sequence>MEMVSTVQNTDVKQKDADRALVVAVTTRAVFDAAAGDVYGMGVAFPLLQKVNERLLEKNPAESLLFDVVLIATDSQQQSSRIISSTSHYGLEVGRFCFSSREDLVETLVVNNVQLFLSTDRDEALQVSQKGVLSALLGRQEAPSESLRVMLCGDAIVRPDCDPVPASRGAAQSFSARLGEMRGRFGVSGSPLSIVLVTSSGGSKSCGVALQTLRSRGLSVDEAYCLAGAPRGPILSLLRPHFLLGDGVIDLED</sequence>
<dbReference type="Ensembl" id="ENSGACT00000054708.1">
    <property type="protein sequence ID" value="ENSGACP00000062214.1"/>
    <property type="gene ID" value="ENSGACG00000008928.2"/>
</dbReference>
<proteinExistence type="predicted"/>
<protein>
    <recommendedName>
        <fullName evidence="3">Cytosolic 5'-nucleotidase 1A-like</fullName>
    </recommendedName>
</protein>
<dbReference type="Pfam" id="PF06189">
    <property type="entry name" value="5-nucleotidase"/>
    <property type="match status" value="2"/>
</dbReference>
<evidence type="ECO:0000313" key="2">
    <source>
        <dbReference type="Proteomes" id="UP000007635"/>
    </source>
</evidence>
<dbReference type="GeneTree" id="ENSGT00390000017767"/>
<reference evidence="1" key="2">
    <citation type="submission" date="2025-08" db="UniProtKB">
        <authorList>
            <consortium name="Ensembl"/>
        </authorList>
    </citation>
    <scope>IDENTIFICATION</scope>
</reference>
<dbReference type="GO" id="GO:0009117">
    <property type="term" value="P:nucleotide metabolic process"/>
    <property type="evidence" value="ECO:0007669"/>
    <property type="project" value="InterPro"/>
</dbReference>
<dbReference type="AlphaFoldDB" id="A0AAQ4REY0"/>
<dbReference type="GO" id="GO:0046085">
    <property type="term" value="P:adenosine metabolic process"/>
    <property type="evidence" value="ECO:0007669"/>
    <property type="project" value="TreeGrafter"/>
</dbReference>
<reference evidence="1 2" key="1">
    <citation type="journal article" date="2021" name="G3 (Bethesda)">
        <title>Improved contiguity of the threespine stickleback genome using long-read sequencing.</title>
        <authorList>
            <person name="Nath S."/>
            <person name="Shaw D.E."/>
            <person name="White M.A."/>
        </authorList>
    </citation>
    <scope>NUCLEOTIDE SEQUENCE [LARGE SCALE GENOMIC DNA]</scope>
    <source>
        <strain evidence="1 2">Lake Benthic</strain>
    </source>
</reference>
<accession>A0AAQ4REY0</accession>
<dbReference type="GO" id="GO:0005829">
    <property type="term" value="C:cytosol"/>
    <property type="evidence" value="ECO:0007669"/>
    <property type="project" value="TreeGrafter"/>
</dbReference>
<dbReference type="InterPro" id="IPR010394">
    <property type="entry name" value="5-nucleotidase"/>
</dbReference>
<dbReference type="GO" id="GO:0008253">
    <property type="term" value="F:5'-nucleotidase activity"/>
    <property type="evidence" value="ECO:0007669"/>
    <property type="project" value="InterPro"/>
</dbReference>
<dbReference type="GO" id="GO:0000166">
    <property type="term" value="F:nucleotide binding"/>
    <property type="evidence" value="ECO:0007669"/>
    <property type="project" value="InterPro"/>
</dbReference>
<evidence type="ECO:0008006" key="3">
    <source>
        <dbReference type="Google" id="ProtNLM"/>
    </source>
</evidence>
<reference evidence="1" key="3">
    <citation type="submission" date="2025-09" db="UniProtKB">
        <authorList>
            <consortium name="Ensembl"/>
        </authorList>
    </citation>
    <scope>IDENTIFICATION</scope>
</reference>
<keyword evidence="2" id="KW-1185">Reference proteome</keyword>
<name>A0AAQ4REY0_GASAC</name>